<proteinExistence type="predicted"/>
<name>A0A382JUU9_9ZZZZ</name>
<reference evidence="2" key="1">
    <citation type="submission" date="2018-05" db="EMBL/GenBank/DDBJ databases">
        <authorList>
            <person name="Lanie J.A."/>
            <person name="Ng W.-L."/>
            <person name="Kazmierczak K.M."/>
            <person name="Andrzejewski T.M."/>
            <person name="Davidsen T.M."/>
            <person name="Wayne K.J."/>
            <person name="Tettelin H."/>
            <person name="Glass J.I."/>
            <person name="Rusch D."/>
            <person name="Podicherti R."/>
            <person name="Tsui H.-C.T."/>
            <person name="Winkler M.E."/>
        </authorList>
    </citation>
    <scope>NUCLEOTIDE SEQUENCE</scope>
</reference>
<accession>A0A382JUU9</accession>
<feature type="non-terminal residue" evidence="2">
    <location>
        <position position="1"/>
    </location>
</feature>
<feature type="region of interest" description="Disordered" evidence="1">
    <location>
        <begin position="1"/>
        <end position="34"/>
    </location>
</feature>
<dbReference type="EMBL" id="UINC01076137">
    <property type="protein sequence ID" value="SVC15013.1"/>
    <property type="molecule type" value="Genomic_DNA"/>
</dbReference>
<protein>
    <submittedName>
        <fullName evidence="2">Uncharacterized protein</fullName>
    </submittedName>
</protein>
<evidence type="ECO:0000313" key="2">
    <source>
        <dbReference type="EMBL" id="SVC15013.1"/>
    </source>
</evidence>
<organism evidence="2">
    <name type="scientific">marine metagenome</name>
    <dbReference type="NCBI Taxonomy" id="408172"/>
    <lineage>
        <taxon>unclassified sequences</taxon>
        <taxon>metagenomes</taxon>
        <taxon>ecological metagenomes</taxon>
    </lineage>
</organism>
<dbReference type="AlphaFoldDB" id="A0A382JUU9"/>
<gene>
    <name evidence="2" type="ORF">METZ01_LOCUS267867</name>
</gene>
<evidence type="ECO:0000256" key="1">
    <source>
        <dbReference type="SAM" id="MobiDB-lite"/>
    </source>
</evidence>
<sequence length="34" mass="3540">APRARASAVLSHRLGPSCTPASARGRPTDGSWHL</sequence>
<feature type="non-terminal residue" evidence="2">
    <location>
        <position position="34"/>
    </location>
</feature>